<dbReference type="AlphaFoldDB" id="A0A4S8I107"/>
<evidence type="ECO:0000259" key="2">
    <source>
        <dbReference type="Pfam" id="PF18329"/>
    </source>
</evidence>
<dbReference type="SUPFAM" id="SSF81296">
    <property type="entry name" value="E set domains"/>
    <property type="match status" value="1"/>
</dbReference>
<reference evidence="3 4" key="1">
    <citation type="submission" date="2019-04" db="EMBL/GenBank/DDBJ databases">
        <title>Niastella caeni sp. nov., isolated from activated sludge.</title>
        <authorList>
            <person name="Sheng M."/>
        </authorList>
    </citation>
    <scope>NUCLEOTIDE SEQUENCE [LARGE SCALE GENOMIC DNA]</scope>
    <source>
        <strain evidence="3 4">HX-2-15</strain>
    </source>
</reference>
<comment type="caution">
    <text evidence="3">The sequence shown here is derived from an EMBL/GenBank/DDBJ whole genome shotgun (WGS) entry which is preliminary data.</text>
</comment>
<keyword evidence="4" id="KW-1185">Reference proteome</keyword>
<proteinExistence type="predicted"/>
<evidence type="ECO:0000313" key="3">
    <source>
        <dbReference type="EMBL" id="THU40174.1"/>
    </source>
</evidence>
<organism evidence="3 4">
    <name type="scientific">Niastella caeni</name>
    <dbReference type="NCBI Taxonomy" id="2569763"/>
    <lineage>
        <taxon>Bacteria</taxon>
        <taxon>Pseudomonadati</taxon>
        <taxon>Bacteroidota</taxon>
        <taxon>Chitinophagia</taxon>
        <taxon>Chitinophagales</taxon>
        <taxon>Chitinophagaceae</taxon>
        <taxon>Niastella</taxon>
    </lineage>
</organism>
<evidence type="ECO:0000313" key="4">
    <source>
        <dbReference type="Proteomes" id="UP000306918"/>
    </source>
</evidence>
<dbReference type="InterPro" id="IPR013783">
    <property type="entry name" value="Ig-like_fold"/>
</dbReference>
<dbReference type="OrthoDB" id="660167at2"/>
<accession>A0A4S8I107</accession>
<dbReference type="Gene3D" id="2.60.40.10">
    <property type="entry name" value="Immunoglobulins"/>
    <property type="match status" value="3"/>
</dbReference>
<dbReference type="GO" id="GO:0030247">
    <property type="term" value="F:polysaccharide binding"/>
    <property type="evidence" value="ECO:0007669"/>
    <property type="project" value="InterPro"/>
</dbReference>
<dbReference type="RefSeq" id="WP_136576928.1">
    <property type="nucleotide sequence ID" value="NZ_STFF01000002.1"/>
</dbReference>
<dbReference type="Proteomes" id="UP000306918">
    <property type="component" value="Unassembled WGS sequence"/>
</dbReference>
<feature type="domain" description="Surface glycan-binding protein B xyloglucan binding" evidence="2">
    <location>
        <begin position="322"/>
        <end position="508"/>
    </location>
</feature>
<gene>
    <name evidence="3" type="ORF">FAM09_09860</name>
</gene>
<feature type="chain" id="PRO_5020425825" description="Surface glycan-binding protein B xyloglucan binding domain-containing protein" evidence="1">
    <location>
        <begin position="28"/>
        <end position="509"/>
    </location>
</feature>
<dbReference type="Pfam" id="PF18329">
    <property type="entry name" value="SGBP_B_XBD"/>
    <property type="match status" value="1"/>
</dbReference>
<name>A0A4S8I107_9BACT</name>
<dbReference type="PROSITE" id="PS51257">
    <property type="entry name" value="PROKAR_LIPOPROTEIN"/>
    <property type="match status" value="1"/>
</dbReference>
<dbReference type="EMBL" id="STFF01000002">
    <property type="protein sequence ID" value="THU40174.1"/>
    <property type="molecule type" value="Genomic_DNA"/>
</dbReference>
<keyword evidence="1" id="KW-0732">Signal</keyword>
<dbReference type="InterPro" id="IPR040475">
    <property type="entry name" value="SGBP_B_XBD"/>
</dbReference>
<feature type="signal peptide" evidence="1">
    <location>
        <begin position="1"/>
        <end position="27"/>
    </location>
</feature>
<dbReference type="InterPro" id="IPR014756">
    <property type="entry name" value="Ig_E-set"/>
</dbReference>
<sequence length="509" mass="53708">MNKILYSNIHFLLLLFFAAACILPACKKDKASAPVITTVKNYAAAPNDTVVHSVSTGQWVVLLGSNLSGVTHAFFNGVPATINSTFLTGESIVIQIPAITFQSVPKDKANEIMVVSEGGTATFKISIVGAPFISYVRNAAPSPNDTIAKAIYPGQKVNILGFNLNNPVSISFQGVAANLADVEYTDSSAIVQVPADLSGGDATLANMISYTNAVGTGTFSIAIIGPPIITSISNENATAGDSVYLYGNNFFAVQSLSFAGTTISSFVSADDGNSIGFVLPSLSQSGPVVIQTKAGSFTTAYNVNDITTGGVSTFEWGPLFRWDWWGGAELTSGDPASGWPPYDAAFPGNKSMFLVLKNAVLKSGDGDEFGNGIRMSGVPWLSAGNVGDPVNSWALKFEIFVPAPWNGGTICIKSSNSSYMARYEPWQVTSVTTAAYSTKGWRTVTIPLSAFRRNDATLGDGKGAPIASLSDLVGSTGQSDMILYMHNYSASPTVTTFKAAFDHFRVVKR</sequence>
<protein>
    <recommendedName>
        <fullName evidence="2">Surface glycan-binding protein B xyloglucan binding domain-containing protein</fullName>
    </recommendedName>
</protein>
<evidence type="ECO:0000256" key="1">
    <source>
        <dbReference type="SAM" id="SignalP"/>
    </source>
</evidence>